<dbReference type="Proteomes" id="UP000055024">
    <property type="component" value="Unassembled WGS sequence"/>
</dbReference>
<proteinExistence type="predicted"/>
<evidence type="ECO:0000313" key="1">
    <source>
        <dbReference type="EMBL" id="KRY96673.1"/>
    </source>
</evidence>
<sequence length="38" mass="4301">LEDPRIQARTTMLSPTSLLFSYSEQCFDHGELNTDGQV</sequence>
<organism evidence="1 2">
    <name type="scientific">Trichinella zimbabwensis</name>
    <dbReference type="NCBI Taxonomy" id="268475"/>
    <lineage>
        <taxon>Eukaryota</taxon>
        <taxon>Metazoa</taxon>
        <taxon>Ecdysozoa</taxon>
        <taxon>Nematoda</taxon>
        <taxon>Enoplea</taxon>
        <taxon>Dorylaimia</taxon>
        <taxon>Trichinellida</taxon>
        <taxon>Trichinellidae</taxon>
        <taxon>Trichinella</taxon>
    </lineage>
</organism>
<gene>
    <name evidence="1" type="ORF">T11_12478</name>
</gene>
<name>A0A0V1GEH3_9BILA</name>
<evidence type="ECO:0000313" key="2">
    <source>
        <dbReference type="Proteomes" id="UP000055024"/>
    </source>
</evidence>
<accession>A0A0V1GEH3</accession>
<feature type="non-terminal residue" evidence="1">
    <location>
        <position position="1"/>
    </location>
</feature>
<keyword evidence="2" id="KW-1185">Reference proteome</keyword>
<protein>
    <submittedName>
        <fullName evidence="1">Uncharacterized protein</fullName>
    </submittedName>
</protein>
<dbReference type="AlphaFoldDB" id="A0A0V1GEH3"/>
<reference evidence="1 2" key="1">
    <citation type="submission" date="2015-01" db="EMBL/GenBank/DDBJ databases">
        <title>Evolution of Trichinella species and genotypes.</title>
        <authorList>
            <person name="Korhonen P.K."/>
            <person name="Edoardo P."/>
            <person name="Giuseppe L.R."/>
            <person name="Gasser R.B."/>
        </authorList>
    </citation>
    <scope>NUCLEOTIDE SEQUENCE [LARGE SCALE GENOMIC DNA]</scope>
    <source>
        <strain evidence="1">ISS1029</strain>
    </source>
</reference>
<comment type="caution">
    <text evidence="1">The sequence shown here is derived from an EMBL/GenBank/DDBJ whole genome shotgun (WGS) entry which is preliminary data.</text>
</comment>
<dbReference type="EMBL" id="JYDP01002635">
    <property type="protein sequence ID" value="KRY96673.1"/>
    <property type="molecule type" value="Genomic_DNA"/>
</dbReference>